<organism evidence="1 2">
    <name type="scientific">Diversispora epigaea</name>
    <dbReference type="NCBI Taxonomy" id="1348612"/>
    <lineage>
        <taxon>Eukaryota</taxon>
        <taxon>Fungi</taxon>
        <taxon>Fungi incertae sedis</taxon>
        <taxon>Mucoromycota</taxon>
        <taxon>Glomeromycotina</taxon>
        <taxon>Glomeromycetes</taxon>
        <taxon>Diversisporales</taxon>
        <taxon>Diversisporaceae</taxon>
        <taxon>Diversispora</taxon>
    </lineage>
</organism>
<name>A0A397I2T1_9GLOM</name>
<evidence type="ECO:0000313" key="1">
    <source>
        <dbReference type="EMBL" id="RHZ69951.1"/>
    </source>
</evidence>
<dbReference type="Proteomes" id="UP000266861">
    <property type="component" value="Unassembled WGS sequence"/>
</dbReference>
<proteinExistence type="predicted"/>
<protein>
    <submittedName>
        <fullName evidence="1">Uncharacterized protein</fullName>
    </submittedName>
</protein>
<gene>
    <name evidence="1" type="ORF">Glove_276g43</name>
</gene>
<sequence>MYQEEGEEVMEEGKASKTTHKIQIVNLWKTINLNYSLIIFFITHTEKATKSHFSV</sequence>
<dbReference type="EMBL" id="PQFF01000253">
    <property type="protein sequence ID" value="RHZ69951.1"/>
    <property type="molecule type" value="Genomic_DNA"/>
</dbReference>
<evidence type="ECO:0000313" key="2">
    <source>
        <dbReference type="Proteomes" id="UP000266861"/>
    </source>
</evidence>
<reference evidence="1 2" key="1">
    <citation type="submission" date="2018-08" db="EMBL/GenBank/DDBJ databases">
        <title>Genome and evolution of the arbuscular mycorrhizal fungus Diversispora epigaea (formerly Glomus versiforme) and its bacterial endosymbionts.</title>
        <authorList>
            <person name="Sun X."/>
            <person name="Fei Z."/>
            <person name="Harrison M."/>
        </authorList>
    </citation>
    <scope>NUCLEOTIDE SEQUENCE [LARGE SCALE GENOMIC DNA]</scope>
    <source>
        <strain evidence="1 2">IT104</strain>
    </source>
</reference>
<accession>A0A397I2T1</accession>
<keyword evidence="2" id="KW-1185">Reference proteome</keyword>
<dbReference type="AlphaFoldDB" id="A0A397I2T1"/>
<comment type="caution">
    <text evidence="1">The sequence shown here is derived from an EMBL/GenBank/DDBJ whole genome shotgun (WGS) entry which is preliminary data.</text>
</comment>